<dbReference type="InterPro" id="IPR002579">
    <property type="entry name" value="Met_Sox_Rdtase_MsrB_dom"/>
</dbReference>
<dbReference type="AlphaFoldDB" id="A0A7C5EML7"/>
<keyword evidence="2 6" id="KW-0479">Metal-binding</keyword>
<evidence type="ECO:0000256" key="4">
    <source>
        <dbReference type="ARBA" id="ARBA00023002"/>
    </source>
</evidence>
<dbReference type="PROSITE" id="PS51790">
    <property type="entry name" value="MSRB"/>
    <property type="match status" value="1"/>
</dbReference>
<feature type="binding site" evidence="6">
    <location>
        <position position="99"/>
    </location>
    <ligand>
        <name>Zn(2+)</name>
        <dbReference type="ChEBI" id="CHEBI:29105"/>
    </ligand>
</feature>
<sequence>MEKVIKSDEEWQKLLTPEQYRVLRKKGTEAAFCSPLHDHKEKGMYCCAACGLPLFRSEAKFDSGTGWPSFREPVAPEHLVTQPDNSWGIMRTEVLCARCDSHLGHVFADGPPPTGLRYCINGVALKFVPDSGTEREGK</sequence>
<dbReference type="GO" id="GO:0030091">
    <property type="term" value="P:protein repair"/>
    <property type="evidence" value="ECO:0007669"/>
    <property type="project" value="InterPro"/>
</dbReference>
<dbReference type="EMBL" id="DTKJ01000055">
    <property type="protein sequence ID" value="HGZ12100.1"/>
    <property type="molecule type" value="Genomic_DNA"/>
</dbReference>
<dbReference type="InterPro" id="IPR011057">
    <property type="entry name" value="Mss4-like_sf"/>
</dbReference>
<evidence type="ECO:0000256" key="5">
    <source>
        <dbReference type="ARBA" id="ARBA00048488"/>
    </source>
</evidence>
<feature type="domain" description="MsrB" evidence="7">
    <location>
        <begin position="8"/>
        <end position="130"/>
    </location>
</feature>
<feature type="binding site" evidence="6">
    <location>
        <position position="47"/>
    </location>
    <ligand>
        <name>Zn(2+)</name>
        <dbReference type="ChEBI" id="CHEBI:29105"/>
    </ligand>
</feature>
<keyword evidence="4 6" id="KW-0560">Oxidoreductase</keyword>
<keyword evidence="3 6" id="KW-0862">Zinc</keyword>
<gene>
    <name evidence="6 8" type="primary">msrB</name>
    <name evidence="8" type="ORF">ENW48_07775</name>
</gene>
<evidence type="ECO:0000256" key="6">
    <source>
        <dbReference type="HAMAP-Rule" id="MF_01400"/>
    </source>
</evidence>
<dbReference type="GO" id="GO:0008270">
    <property type="term" value="F:zinc ion binding"/>
    <property type="evidence" value="ECO:0007669"/>
    <property type="project" value="UniProtKB-UniRule"/>
</dbReference>
<comment type="catalytic activity">
    <reaction evidence="5 6">
        <text>L-methionyl-[protein] + [thioredoxin]-disulfide + H2O = L-methionyl-(R)-S-oxide-[protein] + [thioredoxin]-dithiol</text>
        <dbReference type="Rhea" id="RHEA:24164"/>
        <dbReference type="Rhea" id="RHEA-COMP:10698"/>
        <dbReference type="Rhea" id="RHEA-COMP:10700"/>
        <dbReference type="Rhea" id="RHEA-COMP:12313"/>
        <dbReference type="Rhea" id="RHEA-COMP:12314"/>
        <dbReference type="ChEBI" id="CHEBI:15377"/>
        <dbReference type="ChEBI" id="CHEBI:16044"/>
        <dbReference type="ChEBI" id="CHEBI:29950"/>
        <dbReference type="ChEBI" id="CHEBI:45764"/>
        <dbReference type="ChEBI" id="CHEBI:50058"/>
        <dbReference type="EC" id="1.8.4.12"/>
    </reaction>
</comment>
<feature type="active site" description="Nucleophile" evidence="6">
    <location>
        <position position="119"/>
    </location>
</feature>
<dbReference type="GO" id="GO:0033743">
    <property type="term" value="F:peptide-methionine (R)-S-oxide reductase activity"/>
    <property type="evidence" value="ECO:0007669"/>
    <property type="project" value="UniProtKB-UniRule"/>
</dbReference>
<feature type="binding site" evidence="6">
    <location>
        <position position="50"/>
    </location>
    <ligand>
        <name>Zn(2+)</name>
        <dbReference type="ChEBI" id="CHEBI:29105"/>
    </ligand>
</feature>
<dbReference type="HAMAP" id="MF_01400">
    <property type="entry name" value="MsrB"/>
    <property type="match status" value="1"/>
</dbReference>
<dbReference type="GO" id="GO:0005737">
    <property type="term" value="C:cytoplasm"/>
    <property type="evidence" value="ECO:0007669"/>
    <property type="project" value="TreeGrafter"/>
</dbReference>
<dbReference type="NCBIfam" id="TIGR00357">
    <property type="entry name" value="peptide-methionine (R)-S-oxide reductase MsrB"/>
    <property type="match status" value="1"/>
</dbReference>
<dbReference type="FunFam" id="2.170.150.20:FF:000001">
    <property type="entry name" value="Peptide methionine sulfoxide reductase MsrB"/>
    <property type="match status" value="1"/>
</dbReference>
<dbReference type="Pfam" id="PF01641">
    <property type="entry name" value="SelR"/>
    <property type="match status" value="1"/>
</dbReference>
<protein>
    <recommendedName>
        <fullName evidence="6">Peptide methionine sulfoxide reductase MsrB</fullName>
        <ecNumber evidence="6">1.8.4.12</ecNumber>
    </recommendedName>
    <alternativeName>
        <fullName evidence="6">Peptide-methionine (R)-S-oxide reductase</fullName>
    </alternativeName>
</protein>
<organism evidence="8">
    <name type="scientific">Desulfobacca acetoxidans</name>
    <dbReference type="NCBI Taxonomy" id="60893"/>
    <lineage>
        <taxon>Bacteria</taxon>
        <taxon>Pseudomonadati</taxon>
        <taxon>Thermodesulfobacteriota</taxon>
        <taxon>Desulfobaccia</taxon>
        <taxon>Desulfobaccales</taxon>
        <taxon>Desulfobaccaceae</taxon>
        <taxon>Desulfobacca</taxon>
    </lineage>
</organism>
<name>A0A7C5EML7_9BACT</name>
<comment type="similarity">
    <text evidence="1 6">Belongs to the MsrB Met sulfoxide reductase family.</text>
</comment>
<evidence type="ECO:0000256" key="1">
    <source>
        <dbReference type="ARBA" id="ARBA00007174"/>
    </source>
</evidence>
<comment type="caution">
    <text evidence="8">The sequence shown here is derived from an EMBL/GenBank/DDBJ whole genome shotgun (WGS) entry which is preliminary data.</text>
</comment>
<accession>A0A7C5EML7</accession>
<dbReference type="SUPFAM" id="SSF51316">
    <property type="entry name" value="Mss4-like"/>
    <property type="match status" value="1"/>
</dbReference>
<comment type="cofactor">
    <cofactor evidence="6">
        <name>Zn(2+)</name>
        <dbReference type="ChEBI" id="CHEBI:29105"/>
    </cofactor>
    <text evidence="6">Binds 1 zinc ion per subunit. The zinc ion is important for the structural integrity of the protein.</text>
</comment>
<reference evidence="8" key="1">
    <citation type="journal article" date="2020" name="mSystems">
        <title>Genome- and Community-Level Interaction Insights into Carbon Utilization and Element Cycling Functions of Hydrothermarchaeota in Hydrothermal Sediment.</title>
        <authorList>
            <person name="Zhou Z."/>
            <person name="Liu Y."/>
            <person name="Xu W."/>
            <person name="Pan J."/>
            <person name="Luo Z.H."/>
            <person name="Li M."/>
        </authorList>
    </citation>
    <scope>NUCLEOTIDE SEQUENCE [LARGE SCALE GENOMIC DNA]</scope>
    <source>
        <strain evidence="8">SpSt-853</strain>
    </source>
</reference>
<feature type="binding site" evidence="6">
    <location>
        <position position="96"/>
    </location>
    <ligand>
        <name>Zn(2+)</name>
        <dbReference type="ChEBI" id="CHEBI:29105"/>
    </ligand>
</feature>
<evidence type="ECO:0000256" key="3">
    <source>
        <dbReference type="ARBA" id="ARBA00022833"/>
    </source>
</evidence>
<dbReference type="EC" id="1.8.4.12" evidence="6"/>
<dbReference type="PANTHER" id="PTHR10173">
    <property type="entry name" value="METHIONINE SULFOXIDE REDUCTASE"/>
    <property type="match status" value="1"/>
</dbReference>
<dbReference type="PANTHER" id="PTHR10173:SF52">
    <property type="entry name" value="METHIONINE-R-SULFOXIDE REDUCTASE B1"/>
    <property type="match status" value="1"/>
</dbReference>
<evidence type="ECO:0000313" key="8">
    <source>
        <dbReference type="EMBL" id="HGZ12100.1"/>
    </source>
</evidence>
<evidence type="ECO:0000259" key="7">
    <source>
        <dbReference type="PROSITE" id="PS51790"/>
    </source>
</evidence>
<proteinExistence type="inferred from homology"/>
<dbReference type="GO" id="GO:0006979">
    <property type="term" value="P:response to oxidative stress"/>
    <property type="evidence" value="ECO:0007669"/>
    <property type="project" value="InterPro"/>
</dbReference>
<dbReference type="InterPro" id="IPR028427">
    <property type="entry name" value="Met_Sox_Rdtase_MsrB"/>
</dbReference>
<dbReference type="Gene3D" id="2.170.150.20">
    <property type="entry name" value="Peptide methionine sulfoxide reductase"/>
    <property type="match status" value="1"/>
</dbReference>
<evidence type="ECO:0000256" key="2">
    <source>
        <dbReference type="ARBA" id="ARBA00022723"/>
    </source>
</evidence>